<dbReference type="PRINTS" id="PR00039">
    <property type="entry name" value="HTHLYSR"/>
</dbReference>
<organism evidence="6 7">
    <name type="scientific">Vibrio fortis</name>
    <dbReference type="NCBI Taxonomy" id="212667"/>
    <lineage>
        <taxon>Bacteria</taxon>
        <taxon>Pseudomonadati</taxon>
        <taxon>Pseudomonadota</taxon>
        <taxon>Gammaproteobacteria</taxon>
        <taxon>Vibrionales</taxon>
        <taxon>Vibrionaceae</taxon>
        <taxon>Vibrio</taxon>
    </lineage>
</organism>
<dbReference type="Pfam" id="PF00126">
    <property type="entry name" value="HTH_1"/>
    <property type="match status" value="2"/>
</dbReference>
<dbReference type="Pfam" id="PF03466">
    <property type="entry name" value="LysR_substrate"/>
    <property type="match status" value="1"/>
</dbReference>
<dbReference type="InterPro" id="IPR000847">
    <property type="entry name" value="LysR_HTH_N"/>
</dbReference>
<dbReference type="Gene3D" id="3.40.190.10">
    <property type="entry name" value="Periplasmic binding protein-like II"/>
    <property type="match status" value="2"/>
</dbReference>
<evidence type="ECO:0000259" key="5">
    <source>
        <dbReference type="PROSITE" id="PS50931"/>
    </source>
</evidence>
<dbReference type="InterPro" id="IPR005119">
    <property type="entry name" value="LysR_subst-bd"/>
</dbReference>
<dbReference type="InterPro" id="IPR036388">
    <property type="entry name" value="WH-like_DNA-bd_sf"/>
</dbReference>
<keyword evidence="4" id="KW-0804">Transcription</keyword>
<dbReference type="AlphaFoldDB" id="A0A066UQG6"/>
<comment type="similarity">
    <text evidence="1">Belongs to the LysR transcriptional regulatory family.</text>
</comment>
<dbReference type="SUPFAM" id="SSF46785">
    <property type="entry name" value="Winged helix' DNA-binding domain"/>
    <property type="match status" value="2"/>
</dbReference>
<feature type="domain" description="HTH lysR-type" evidence="5">
    <location>
        <begin position="5"/>
        <end position="62"/>
    </location>
</feature>
<evidence type="ECO:0000313" key="6">
    <source>
        <dbReference type="EMBL" id="KDN26394.1"/>
    </source>
</evidence>
<dbReference type="EMBL" id="JFFR01000033">
    <property type="protein sequence ID" value="KDN26394.1"/>
    <property type="molecule type" value="Genomic_DNA"/>
</dbReference>
<dbReference type="GO" id="GO:0003700">
    <property type="term" value="F:DNA-binding transcription factor activity"/>
    <property type="evidence" value="ECO:0007669"/>
    <property type="project" value="InterPro"/>
</dbReference>
<evidence type="ECO:0000256" key="1">
    <source>
        <dbReference type="ARBA" id="ARBA00009437"/>
    </source>
</evidence>
<dbReference type="PANTHER" id="PTHR30126">
    <property type="entry name" value="HTH-TYPE TRANSCRIPTIONAL REGULATOR"/>
    <property type="match status" value="1"/>
</dbReference>
<dbReference type="PROSITE" id="PS50931">
    <property type="entry name" value="HTH_LYSR"/>
    <property type="match status" value="2"/>
</dbReference>
<feature type="domain" description="HTH lysR-type" evidence="5">
    <location>
        <begin position="105"/>
        <end position="162"/>
    </location>
</feature>
<dbReference type="SUPFAM" id="SSF53850">
    <property type="entry name" value="Periplasmic binding protein-like II"/>
    <property type="match status" value="1"/>
</dbReference>
<dbReference type="Gene3D" id="1.10.10.10">
    <property type="entry name" value="Winged helix-like DNA-binding domain superfamily/Winged helix DNA-binding domain"/>
    <property type="match status" value="2"/>
</dbReference>
<sequence length="405" mass="44935">MFNIPNLRHLRAISEVVHTGSISKASDTVFLSQPAITQAISKLEKSMNSELFERTSDGMTPTKQGEAFAFRIDRALENISQGISNALKIATKQRKNSVQRYLFNITTTQLKALVAVANGQSFTEASRLLEVSQSSVYRASKDLEEILGFTLFEKTSTGIALSKAGAALDKASKLAFVEIKQGLDEVNLLSNRHGSVITVGCLPLARTCLLPSTINEFSKAYPDCQIHVIDGPYKDLLNHLKYGEIDILIGALRFPVPSTDIRQETLFESKNTILSRADHPLATKEKVSIKELQESSWVVSSSATPARKMFEDMFTKASLEVPSRLIEASSQMLVKELLLGSDRLTLLSQHQIRRDLDEGHLVALPYEGEEQSRPIGLTLRKNWFATSVQTHFLQLLRTNGVKMSL</sequence>
<comment type="caution">
    <text evidence="6">The sequence shown here is derived from an EMBL/GenBank/DDBJ whole genome shotgun (WGS) entry which is preliminary data.</text>
</comment>
<evidence type="ECO:0000256" key="3">
    <source>
        <dbReference type="ARBA" id="ARBA00023125"/>
    </source>
</evidence>
<evidence type="ECO:0000256" key="2">
    <source>
        <dbReference type="ARBA" id="ARBA00023015"/>
    </source>
</evidence>
<dbReference type="PANTHER" id="PTHR30126:SF98">
    <property type="entry name" value="HTH-TYPE TRANSCRIPTIONAL ACTIVATOR BAUR"/>
    <property type="match status" value="1"/>
</dbReference>
<keyword evidence="2" id="KW-0805">Transcription regulation</keyword>
<keyword evidence="3" id="KW-0238">DNA-binding</keyword>
<dbReference type="RefSeq" id="WP_032553666.1">
    <property type="nucleotide sequence ID" value="NZ_JFFR01000033.1"/>
</dbReference>
<evidence type="ECO:0000256" key="4">
    <source>
        <dbReference type="ARBA" id="ARBA00023163"/>
    </source>
</evidence>
<keyword evidence="7" id="KW-1185">Reference proteome</keyword>
<dbReference type="OrthoDB" id="9814165at2"/>
<proteinExistence type="inferred from homology"/>
<evidence type="ECO:0000313" key="7">
    <source>
        <dbReference type="Proteomes" id="UP000027219"/>
    </source>
</evidence>
<dbReference type="STRING" id="212667.VFDL14_10925"/>
<dbReference type="InterPro" id="IPR036390">
    <property type="entry name" value="WH_DNA-bd_sf"/>
</dbReference>
<dbReference type="GO" id="GO:0000976">
    <property type="term" value="F:transcription cis-regulatory region binding"/>
    <property type="evidence" value="ECO:0007669"/>
    <property type="project" value="TreeGrafter"/>
</dbReference>
<gene>
    <name evidence="6" type="ORF">VFDL14_10925</name>
</gene>
<name>A0A066UQG6_9VIBR</name>
<protein>
    <submittedName>
        <fullName evidence="6">Transcriptional regulator</fullName>
    </submittedName>
</protein>
<reference evidence="6 7" key="1">
    <citation type="submission" date="2014-02" db="EMBL/GenBank/DDBJ databases">
        <title>Vibrio fortis Dalian14 Genome Sequencing.</title>
        <authorList>
            <person name="Wang Y."/>
            <person name="Song L."/>
            <person name="Liu G."/>
            <person name="Ding J."/>
        </authorList>
    </citation>
    <scope>NUCLEOTIDE SEQUENCE [LARGE SCALE GENOMIC DNA]</scope>
    <source>
        <strain evidence="6 7">Dalian14</strain>
    </source>
</reference>
<accession>A0A066UQG6</accession>
<dbReference type="Proteomes" id="UP000027219">
    <property type="component" value="Unassembled WGS sequence"/>
</dbReference>